<comment type="similarity">
    <text evidence="2 8">Belongs to the pantothenate synthetase family.</text>
</comment>
<dbReference type="InterPro" id="IPR003721">
    <property type="entry name" value="Pantoate_ligase"/>
</dbReference>
<dbReference type="HAMAP" id="MF_00158">
    <property type="entry name" value="PanC"/>
    <property type="match status" value="1"/>
</dbReference>
<dbReference type="EC" id="6.3.2.1" evidence="8"/>
<evidence type="ECO:0000313" key="9">
    <source>
        <dbReference type="EMBL" id="SFG12743.1"/>
    </source>
</evidence>
<feature type="active site" description="Proton donor" evidence="8">
    <location>
        <position position="37"/>
    </location>
</feature>
<comment type="miscellaneous">
    <text evidence="8">The reaction proceeds by a bi uni uni bi ping pong mechanism.</text>
</comment>
<dbReference type="PANTHER" id="PTHR21299:SF1">
    <property type="entry name" value="PANTOATE--BETA-ALANINE LIGASE"/>
    <property type="match status" value="1"/>
</dbReference>
<evidence type="ECO:0000256" key="1">
    <source>
        <dbReference type="ARBA" id="ARBA00004990"/>
    </source>
</evidence>
<feature type="binding site" evidence="8">
    <location>
        <begin position="30"/>
        <end position="37"/>
    </location>
    <ligand>
        <name>ATP</name>
        <dbReference type="ChEBI" id="CHEBI:30616"/>
    </ligand>
</feature>
<dbReference type="GO" id="GO:0005829">
    <property type="term" value="C:cytosol"/>
    <property type="evidence" value="ECO:0007669"/>
    <property type="project" value="TreeGrafter"/>
</dbReference>
<keyword evidence="3 8" id="KW-0436">Ligase</keyword>
<keyword evidence="4 8" id="KW-0566">Pantothenate biosynthesis</keyword>
<comment type="pathway">
    <text evidence="1 8">Cofactor biosynthesis; (R)-pantothenate biosynthesis; (R)-pantothenate from (R)-pantoate and beta-alanine: step 1/1.</text>
</comment>
<dbReference type="InterPro" id="IPR014729">
    <property type="entry name" value="Rossmann-like_a/b/a_fold"/>
</dbReference>
<evidence type="ECO:0000256" key="2">
    <source>
        <dbReference type="ARBA" id="ARBA00009256"/>
    </source>
</evidence>
<evidence type="ECO:0000256" key="7">
    <source>
        <dbReference type="ARBA" id="ARBA00048258"/>
    </source>
</evidence>
<keyword evidence="6 8" id="KW-0067">ATP-binding</keyword>
<dbReference type="UniPathway" id="UPA00028">
    <property type="reaction ID" value="UER00005"/>
</dbReference>
<organism evidence="9 10">
    <name type="scientific">Salegentibacter agarivorans</name>
    <dbReference type="NCBI Taxonomy" id="345907"/>
    <lineage>
        <taxon>Bacteria</taxon>
        <taxon>Pseudomonadati</taxon>
        <taxon>Bacteroidota</taxon>
        <taxon>Flavobacteriia</taxon>
        <taxon>Flavobacteriales</taxon>
        <taxon>Flavobacteriaceae</taxon>
        <taxon>Salegentibacter</taxon>
    </lineage>
</organism>
<comment type="catalytic activity">
    <reaction evidence="7 8">
        <text>(R)-pantoate + beta-alanine + ATP = (R)-pantothenate + AMP + diphosphate + H(+)</text>
        <dbReference type="Rhea" id="RHEA:10912"/>
        <dbReference type="ChEBI" id="CHEBI:15378"/>
        <dbReference type="ChEBI" id="CHEBI:15980"/>
        <dbReference type="ChEBI" id="CHEBI:29032"/>
        <dbReference type="ChEBI" id="CHEBI:30616"/>
        <dbReference type="ChEBI" id="CHEBI:33019"/>
        <dbReference type="ChEBI" id="CHEBI:57966"/>
        <dbReference type="ChEBI" id="CHEBI:456215"/>
        <dbReference type="EC" id="6.3.2.1"/>
    </reaction>
</comment>
<dbReference type="GO" id="GO:0004592">
    <property type="term" value="F:pantoate-beta-alanine ligase activity"/>
    <property type="evidence" value="ECO:0007669"/>
    <property type="project" value="UniProtKB-UniRule"/>
</dbReference>
<dbReference type="RefSeq" id="WP_075325575.1">
    <property type="nucleotide sequence ID" value="NZ_FOOH01000029.1"/>
</dbReference>
<name>A0A1I2PB56_9FLAO</name>
<dbReference type="GO" id="GO:0015940">
    <property type="term" value="P:pantothenate biosynthetic process"/>
    <property type="evidence" value="ECO:0007669"/>
    <property type="project" value="UniProtKB-UniRule"/>
</dbReference>
<dbReference type="CDD" id="cd00560">
    <property type="entry name" value="PanC"/>
    <property type="match status" value="1"/>
</dbReference>
<dbReference type="Pfam" id="PF02569">
    <property type="entry name" value="Pantoate_ligase"/>
    <property type="match status" value="1"/>
</dbReference>
<feature type="binding site" evidence="8">
    <location>
        <begin position="186"/>
        <end position="189"/>
    </location>
    <ligand>
        <name>ATP</name>
        <dbReference type="ChEBI" id="CHEBI:30616"/>
    </ligand>
</feature>
<evidence type="ECO:0000313" key="10">
    <source>
        <dbReference type="Proteomes" id="UP000199116"/>
    </source>
</evidence>
<feature type="binding site" evidence="8">
    <location>
        <position position="61"/>
    </location>
    <ligand>
        <name>beta-alanine</name>
        <dbReference type="ChEBI" id="CHEBI:57966"/>
    </ligand>
</feature>
<dbReference type="InterPro" id="IPR004821">
    <property type="entry name" value="Cyt_trans-like"/>
</dbReference>
<evidence type="ECO:0000256" key="8">
    <source>
        <dbReference type="HAMAP-Rule" id="MF_00158"/>
    </source>
</evidence>
<feature type="binding site" evidence="8">
    <location>
        <begin position="149"/>
        <end position="152"/>
    </location>
    <ligand>
        <name>ATP</name>
        <dbReference type="ChEBI" id="CHEBI:30616"/>
    </ligand>
</feature>
<dbReference type="Gene3D" id="3.30.1300.10">
    <property type="entry name" value="Pantoate-beta-alanine ligase, C-terminal domain"/>
    <property type="match status" value="1"/>
</dbReference>
<sequence>MQVFKEKTPLKAAINAEKSKAKIIGLVPTMGALHHGHLSLVKQALESCDRVIISIFVNPTQFDNPADLEKYPRTLDEDIKLLEEASDHLWIFAPTANELYGENISSEQFNFDGLEQVMEGKYRNGHFDGVGTIVKRLFTIVEPHKAFFGEKDFQQLQIVRKLTEKAELPVEIIGCPILREDNGLARSSRNERLDKEQREEASFIYQTLLKTRELFGTKSADYIHNWVKEQFKNHPVLELEYFEIANTQTLKKINRKRKGHNYRAFIAAYAGDIRLIDNIALNNEE</sequence>
<comment type="subunit">
    <text evidence="8">Homodimer.</text>
</comment>
<dbReference type="InterPro" id="IPR042176">
    <property type="entry name" value="Pantoate_ligase_C"/>
</dbReference>
<keyword evidence="8" id="KW-0963">Cytoplasm</keyword>
<feature type="binding site" evidence="8">
    <location>
        <position position="155"/>
    </location>
    <ligand>
        <name>(R)-pantoate</name>
        <dbReference type="ChEBI" id="CHEBI:15980"/>
    </ligand>
</feature>
<gene>
    <name evidence="8" type="primary">panC</name>
    <name evidence="9" type="ORF">SAMN04488033_1296</name>
</gene>
<dbReference type="AlphaFoldDB" id="A0A1I2PB56"/>
<accession>A0A1I2PB56</accession>
<feature type="binding site" evidence="8">
    <location>
        <position position="178"/>
    </location>
    <ligand>
        <name>ATP</name>
        <dbReference type="ChEBI" id="CHEBI:30616"/>
    </ligand>
</feature>
<dbReference type="PANTHER" id="PTHR21299">
    <property type="entry name" value="CYTIDYLATE KINASE/PANTOATE-BETA-ALANINE LIGASE"/>
    <property type="match status" value="1"/>
</dbReference>
<protein>
    <recommendedName>
        <fullName evidence="8">Pantothenate synthetase</fullName>
        <shortName evidence="8">PS</shortName>
        <ecNumber evidence="8">6.3.2.1</ecNumber>
    </recommendedName>
    <alternativeName>
        <fullName evidence="8">Pantoate--beta-alanine ligase</fullName>
    </alternativeName>
    <alternativeName>
        <fullName evidence="8">Pantoate-activating enzyme</fullName>
    </alternativeName>
</protein>
<dbReference type="EMBL" id="FOOH01000029">
    <property type="protein sequence ID" value="SFG12743.1"/>
    <property type="molecule type" value="Genomic_DNA"/>
</dbReference>
<evidence type="ECO:0000256" key="3">
    <source>
        <dbReference type="ARBA" id="ARBA00022598"/>
    </source>
</evidence>
<evidence type="ECO:0000256" key="4">
    <source>
        <dbReference type="ARBA" id="ARBA00022655"/>
    </source>
</evidence>
<keyword evidence="5 8" id="KW-0547">Nucleotide-binding</keyword>
<comment type="function">
    <text evidence="8">Catalyzes the condensation of pantoate with beta-alanine in an ATP-dependent reaction via a pantoyl-adenylate intermediate.</text>
</comment>
<dbReference type="SUPFAM" id="SSF52374">
    <property type="entry name" value="Nucleotidylyl transferase"/>
    <property type="match status" value="1"/>
</dbReference>
<proteinExistence type="inferred from homology"/>
<dbReference type="Gene3D" id="3.40.50.620">
    <property type="entry name" value="HUPs"/>
    <property type="match status" value="1"/>
</dbReference>
<dbReference type="Proteomes" id="UP000199116">
    <property type="component" value="Unassembled WGS sequence"/>
</dbReference>
<dbReference type="NCBIfam" id="TIGR00125">
    <property type="entry name" value="cyt_tran_rel"/>
    <property type="match status" value="1"/>
</dbReference>
<feature type="binding site" evidence="8">
    <location>
        <position position="61"/>
    </location>
    <ligand>
        <name>(R)-pantoate</name>
        <dbReference type="ChEBI" id="CHEBI:15980"/>
    </ligand>
</feature>
<dbReference type="NCBIfam" id="TIGR00018">
    <property type="entry name" value="panC"/>
    <property type="match status" value="1"/>
</dbReference>
<dbReference type="GO" id="GO:0005524">
    <property type="term" value="F:ATP binding"/>
    <property type="evidence" value="ECO:0007669"/>
    <property type="project" value="UniProtKB-KW"/>
</dbReference>
<evidence type="ECO:0000256" key="5">
    <source>
        <dbReference type="ARBA" id="ARBA00022741"/>
    </source>
</evidence>
<evidence type="ECO:0000256" key="6">
    <source>
        <dbReference type="ARBA" id="ARBA00022840"/>
    </source>
</evidence>
<reference evidence="10" key="1">
    <citation type="submission" date="2016-10" db="EMBL/GenBank/DDBJ databases">
        <authorList>
            <person name="Varghese N."/>
            <person name="Submissions S."/>
        </authorList>
    </citation>
    <scope>NUCLEOTIDE SEQUENCE [LARGE SCALE GENOMIC DNA]</scope>
    <source>
        <strain evidence="10">DSM 23515</strain>
    </source>
</reference>
<comment type="subcellular location">
    <subcellularLocation>
        <location evidence="8">Cytoplasm</location>
    </subcellularLocation>
</comment>
<keyword evidence="10" id="KW-1185">Reference proteome</keyword>